<dbReference type="SUPFAM" id="SSF103481">
    <property type="entry name" value="Multidrug resistance efflux transporter EmrE"/>
    <property type="match status" value="2"/>
</dbReference>
<dbReference type="Gene3D" id="1.10.3730.20">
    <property type="match status" value="2"/>
</dbReference>
<dbReference type="STRING" id="1244108.SAMN05444004_103243"/>
<name>A0A1H3N1L7_9RHOB</name>
<feature type="transmembrane region" description="Helical" evidence="1">
    <location>
        <begin position="30"/>
        <end position="52"/>
    </location>
</feature>
<keyword evidence="4" id="KW-1185">Reference proteome</keyword>
<feature type="transmembrane region" description="Helical" evidence="1">
    <location>
        <begin position="205"/>
        <end position="226"/>
    </location>
</feature>
<feature type="transmembrane region" description="Helical" evidence="1">
    <location>
        <begin position="6"/>
        <end position="23"/>
    </location>
</feature>
<evidence type="ECO:0000259" key="2">
    <source>
        <dbReference type="Pfam" id="PF00892"/>
    </source>
</evidence>
<accession>A0A1H3N1L7</accession>
<dbReference type="InterPro" id="IPR037185">
    <property type="entry name" value="EmrE-like"/>
</dbReference>
<feature type="transmembrane region" description="Helical" evidence="1">
    <location>
        <begin position="143"/>
        <end position="160"/>
    </location>
</feature>
<feature type="transmembrane region" description="Helical" evidence="1">
    <location>
        <begin position="232"/>
        <end position="254"/>
    </location>
</feature>
<evidence type="ECO:0000313" key="4">
    <source>
        <dbReference type="Proteomes" id="UP000198914"/>
    </source>
</evidence>
<feature type="transmembrane region" description="Helical" evidence="1">
    <location>
        <begin position="91"/>
        <end position="108"/>
    </location>
</feature>
<reference evidence="4" key="1">
    <citation type="submission" date="2016-10" db="EMBL/GenBank/DDBJ databases">
        <authorList>
            <person name="Varghese N."/>
            <person name="Submissions S."/>
        </authorList>
    </citation>
    <scope>NUCLEOTIDE SEQUENCE [LARGE SCALE GENOMIC DNA]</scope>
    <source>
        <strain evidence="4">DSM 100420</strain>
    </source>
</reference>
<keyword evidence="1" id="KW-1133">Transmembrane helix</keyword>
<evidence type="ECO:0000313" key="3">
    <source>
        <dbReference type="EMBL" id="SDY82807.1"/>
    </source>
</evidence>
<dbReference type="InterPro" id="IPR000620">
    <property type="entry name" value="EamA_dom"/>
</dbReference>
<dbReference type="RefSeq" id="WP_092643687.1">
    <property type="nucleotide sequence ID" value="NZ_FNPX01000003.1"/>
</dbReference>
<feature type="transmembrane region" description="Helical" evidence="1">
    <location>
        <begin position="172"/>
        <end position="193"/>
    </location>
</feature>
<protein>
    <submittedName>
        <fullName evidence="3">Threonine/homoserine efflux transporter RhtA</fullName>
    </submittedName>
</protein>
<dbReference type="AlphaFoldDB" id="A0A1H3N1L7"/>
<feature type="domain" description="EamA" evidence="2">
    <location>
        <begin position="146"/>
        <end position="276"/>
    </location>
</feature>
<dbReference type="Proteomes" id="UP000198914">
    <property type="component" value="Unassembled WGS sequence"/>
</dbReference>
<gene>
    <name evidence="3" type="ORF">SAMN05444004_103243</name>
</gene>
<keyword evidence="1" id="KW-0472">Membrane</keyword>
<proteinExistence type="predicted"/>
<feature type="transmembrane region" description="Helical" evidence="1">
    <location>
        <begin position="58"/>
        <end position="79"/>
    </location>
</feature>
<organism evidence="3 4">
    <name type="scientific">Jannaschia faecimaris</name>
    <dbReference type="NCBI Taxonomy" id="1244108"/>
    <lineage>
        <taxon>Bacteria</taxon>
        <taxon>Pseudomonadati</taxon>
        <taxon>Pseudomonadota</taxon>
        <taxon>Alphaproteobacteria</taxon>
        <taxon>Rhodobacterales</taxon>
        <taxon>Roseobacteraceae</taxon>
        <taxon>Jannaschia</taxon>
    </lineage>
</organism>
<keyword evidence="1" id="KW-0812">Transmembrane</keyword>
<dbReference type="OrthoDB" id="9783707at2"/>
<feature type="transmembrane region" description="Helical" evidence="1">
    <location>
        <begin position="114"/>
        <end position="131"/>
    </location>
</feature>
<dbReference type="Pfam" id="PF00892">
    <property type="entry name" value="EamA"/>
    <property type="match status" value="1"/>
</dbReference>
<dbReference type="EMBL" id="FNPX01000003">
    <property type="protein sequence ID" value="SDY82807.1"/>
    <property type="molecule type" value="Genomic_DNA"/>
</dbReference>
<sequence>MTAGVFMAVMGAAFLHAAWNGLIKSGASKVSGIAILTVVQGAIAVVIAQAHPLPTPQVWPWLLASGAFHAGYKLFLAFAYEQGDLSRVYPIARGAAPMVVLLVSPLLLSDIMTTAEVAGVLLLGCGIAAMAAGSLRAREARRLVPYALGSALMTAGYTIVDGSGARVALTATQYVAWLFILDVVIFSPVITVLRGSDVWRASPRAWGIGAIAAALSYGAYAIAVWAMTVAPIALVGALRETSILFAVLIGWIVLGETVDRWKAVAAVVIVAGVALTRL</sequence>
<dbReference type="GO" id="GO:0016020">
    <property type="term" value="C:membrane"/>
    <property type="evidence" value="ECO:0007669"/>
    <property type="project" value="InterPro"/>
</dbReference>
<evidence type="ECO:0000256" key="1">
    <source>
        <dbReference type="SAM" id="Phobius"/>
    </source>
</evidence>